<organism evidence="4 5">
    <name type="scientific">Theobroma cacao</name>
    <name type="common">Cacao</name>
    <name type="synonym">Cocoa</name>
    <dbReference type="NCBI Taxonomy" id="3641"/>
    <lineage>
        <taxon>Eukaryota</taxon>
        <taxon>Viridiplantae</taxon>
        <taxon>Streptophyta</taxon>
        <taxon>Embryophyta</taxon>
        <taxon>Tracheophyta</taxon>
        <taxon>Spermatophyta</taxon>
        <taxon>Magnoliopsida</taxon>
        <taxon>eudicotyledons</taxon>
        <taxon>Gunneridae</taxon>
        <taxon>Pentapetalae</taxon>
        <taxon>rosids</taxon>
        <taxon>malvids</taxon>
        <taxon>Malvales</taxon>
        <taxon>Malvaceae</taxon>
        <taxon>Byttnerioideae</taxon>
        <taxon>Theobroma</taxon>
    </lineage>
</organism>
<dbReference type="Proteomes" id="UP000026915">
    <property type="component" value="Chromosome 9"/>
</dbReference>
<name>A0A061GU85_THECC</name>
<keyword evidence="5" id="KW-1185">Reference proteome</keyword>
<evidence type="ECO:0000259" key="3">
    <source>
        <dbReference type="PROSITE" id="PS50222"/>
    </source>
</evidence>
<reference evidence="4 5" key="1">
    <citation type="journal article" date="2013" name="Genome Biol.">
        <title>The genome sequence of the most widely cultivated cacao type and its use to identify candidate genes regulating pod color.</title>
        <authorList>
            <person name="Motamayor J.C."/>
            <person name="Mockaitis K."/>
            <person name="Schmutz J."/>
            <person name="Haiminen N."/>
            <person name="Iii D.L."/>
            <person name="Cornejo O."/>
            <person name="Findley S.D."/>
            <person name="Zheng P."/>
            <person name="Utro F."/>
            <person name="Royaert S."/>
            <person name="Saski C."/>
            <person name="Jenkins J."/>
            <person name="Podicheti R."/>
            <person name="Zhao M."/>
            <person name="Scheffler B.E."/>
            <person name="Stack J.C."/>
            <person name="Feltus F.A."/>
            <person name="Mustiga G.M."/>
            <person name="Amores F."/>
            <person name="Phillips W."/>
            <person name="Marelli J.P."/>
            <person name="May G.D."/>
            <person name="Shapiro H."/>
            <person name="Ma J."/>
            <person name="Bustamante C.D."/>
            <person name="Schnell R.J."/>
            <person name="Main D."/>
            <person name="Gilbert D."/>
            <person name="Parida L."/>
            <person name="Kuhn D.N."/>
        </authorList>
    </citation>
    <scope>NUCLEOTIDE SEQUENCE [LARGE SCALE GENOMIC DNA]</scope>
    <source>
        <strain evidence="5">cv. Matina 1-6</strain>
    </source>
</reference>
<feature type="domain" description="EF-hand" evidence="3">
    <location>
        <begin position="65"/>
        <end position="100"/>
    </location>
</feature>
<dbReference type="InterPro" id="IPR011992">
    <property type="entry name" value="EF-hand-dom_pair"/>
</dbReference>
<dbReference type="STRING" id="3641.A0A061GU85"/>
<feature type="domain" description="EF-hand" evidence="3">
    <location>
        <begin position="132"/>
        <end position="167"/>
    </location>
</feature>
<accession>A0A061GU85</accession>
<dbReference type="PANTHER" id="PTHR46824">
    <property type="entry name" value="CALCIUM-BINDING PROTEIN CML48-RELATED"/>
    <property type="match status" value="1"/>
</dbReference>
<dbReference type="eggNOG" id="KOG0037">
    <property type="taxonomic scope" value="Eukaryota"/>
</dbReference>
<evidence type="ECO:0000313" key="5">
    <source>
        <dbReference type="Proteomes" id="UP000026915"/>
    </source>
</evidence>
<dbReference type="Pfam" id="PF13405">
    <property type="entry name" value="EF-hand_6"/>
    <property type="match status" value="1"/>
</dbReference>
<proteinExistence type="predicted"/>
<dbReference type="InterPro" id="IPR044590">
    <property type="entry name" value="CML48/49/50"/>
</dbReference>
<dbReference type="Gramene" id="EOY33425">
    <property type="protein sequence ID" value="EOY33425"/>
    <property type="gene ID" value="TCM_041400"/>
</dbReference>
<dbReference type="InterPro" id="IPR018247">
    <property type="entry name" value="EF_Hand_1_Ca_BS"/>
</dbReference>
<dbReference type="SUPFAM" id="SSF47473">
    <property type="entry name" value="EF-hand"/>
    <property type="match status" value="1"/>
</dbReference>
<dbReference type="GO" id="GO:0005509">
    <property type="term" value="F:calcium ion binding"/>
    <property type="evidence" value="ECO:0007669"/>
    <property type="project" value="InterPro"/>
</dbReference>
<feature type="region of interest" description="Disordered" evidence="2">
    <location>
        <begin position="1"/>
        <end position="62"/>
    </location>
</feature>
<feature type="compositionally biased region" description="Polar residues" evidence="2">
    <location>
        <begin position="43"/>
        <end position="59"/>
    </location>
</feature>
<dbReference type="PANTHER" id="PTHR46824:SF2">
    <property type="entry name" value="CALCIUM-BINDING PROTEIN CML48-RELATED"/>
    <property type="match status" value="1"/>
</dbReference>
<dbReference type="Gene3D" id="1.10.238.10">
    <property type="entry name" value="EF-hand"/>
    <property type="match status" value="1"/>
</dbReference>
<protein>
    <submittedName>
        <fullName evidence="4">Calcium-binding EF-hand family protein</fullName>
    </submittedName>
</protein>
<gene>
    <name evidence="4" type="ORF">TCM_041400</name>
</gene>
<dbReference type="PROSITE" id="PS50222">
    <property type="entry name" value="EF_HAND_2"/>
    <property type="match status" value="2"/>
</dbReference>
<evidence type="ECO:0000313" key="4">
    <source>
        <dbReference type="EMBL" id="EOY33425.1"/>
    </source>
</evidence>
<dbReference type="FunCoup" id="A0A061GU85">
    <property type="interactions" value="2126"/>
</dbReference>
<dbReference type="InParanoid" id="A0A061GU85"/>
<dbReference type="Pfam" id="PF00036">
    <property type="entry name" value="EF-hand_1"/>
    <property type="match status" value="1"/>
</dbReference>
<dbReference type="AlphaFoldDB" id="A0A061GU85"/>
<feature type="compositionally biased region" description="Polar residues" evidence="2">
    <location>
        <begin position="1"/>
        <end position="12"/>
    </location>
</feature>
<dbReference type="EMBL" id="CM001887">
    <property type="protein sequence ID" value="EOY33425.1"/>
    <property type="molecule type" value="Genomic_DNA"/>
</dbReference>
<sequence>MASSRGYSSHSYAPSAPELPPQSYGQQQQQDNYSYNHHGGSPPSHSYYGQHQQQPSYGQASFPAGTHPEVIRAFEMVDRDRSGFIDENELQRALSSGYQRFNIRTIRLLMFLFKNPHDSLKIGPREFAALWSCLGQWRAIFERFDRDRSGKIDLMELRDALYSLGYAIPPSVLQVLISKYDNGSGRKVELNFDSFVECGMIVKGLTEKFKEKDPRYTGYNYPLEVYPLINIVMSVKNLPLFATKTSTTNKHLGLNHPLSLRALIVAAKGRENSTMLLKLREPSAPQAKKASIWCSLGSSAESSIVEW</sequence>
<dbReference type="CDD" id="cd16180">
    <property type="entry name" value="EFh_PEF_Group_I"/>
    <property type="match status" value="1"/>
</dbReference>
<dbReference type="SMART" id="SM00054">
    <property type="entry name" value="EFh"/>
    <property type="match status" value="2"/>
</dbReference>
<evidence type="ECO:0000256" key="1">
    <source>
        <dbReference type="ARBA" id="ARBA00022837"/>
    </source>
</evidence>
<keyword evidence="1" id="KW-0106">Calcium</keyword>
<dbReference type="PROSITE" id="PS00018">
    <property type="entry name" value="EF_HAND_1"/>
    <property type="match status" value="2"/>
</dbReference>
<dbReference type="HOGENOM" id="CLU_051357_3_1_1"/>
<dbReference type="OMA" id="INYVEFQ"/>
<evidence type="ECO:0000256" key="2">
    <source>
        <dbReference type="SAM" id="MobiDB-lite"/>
    </source>
</evidence>
<dbReference type="InterPro" id="IPR002048">
    <property type="entry name" value="EF_hand_dom"/>
</dbReference>